<dbReference type="AlphaFoldDB" id="A0A5B0N9N2"/>
<protein>
    <submittedName>
        <fullName evidence="2">Uncharacterized protein</fullName>
    </submittedName>
</protein>
<reference evidence="2 3" key="1">
    <citation type="submission" date="2019-05" db="EMBL/GenBank/DDBJ databases">
        <title>Emergence of the Ug99 lineage of the wheat stem rust pathogen through somatic hybridization.</title>
        <authorList>
            <person name="Li F."/>
            <person name="Upadhyaya N.M."/>
            <person name="Sperschneider J."/>
            <person name="Matny O."/>
            <person name="Nguyen-Phuc H."/>
            <person name="Mago R."/>
            <person name="Raley C."/>
            <person name="Miller M.E."/>
            <person name="Silverstein K.A.T."/>
            <person name="Henningsen E."/>
            <person name="Hirsch C.D."/>
            <person name="Visser B."/>
            <person name="Pretorius Z.A."/>
            <person name="Steffenson B.J."/>
            <person name="Schwessinger B."/>
            <person name="Dodds P.N."/>
            <person name="Figueroa M."/>
        </authorList>
    </citation>
    <scope>NUCLEOTIDE SEQUENCE [LARGE SCALE GENOMIC DNA]</scope>
    <source>
        <strain evidence="2 3">Ug99</strain>
    </source>
</reference>
<evidence type="ECO:0000313" key="2">
    <source>
        <dbReference type="EMBL" id="KAA1085134.1"/>
    </source>
</evidence>
<sequence>MGPMEKTTQALNLQQTSVQGLKPEGHHPRFESWPMALKIPFHNGSASDSYGDYDSPPRKLYSAPDADGPPKKNPDEEKKGVLNALLGGPVKLLGLDGSGGGLLGNLLSSGH</sequence>
<feature type="compositionally biased region" description="Low complexity" evidence="1">
    <location>
        <begin position="44"/>
        <end position="54"/>
    </location>
</feature>
<dbReference type="EMBL" id="VDEP01000417">
    <property type="protein sequence ID" value="KAA1085134.1"/>
    <property type="molecule type" value="Genomic_DNA"/>
</dbReference>
<comment type="caution">
    <text evidence="2">The sequence shown here is derived from an EMBL/GenBank/DDBJ whole genome shotgun (WGS) entry which is preliminary data.</text>
</comment>
<accession>A0A5B0N9N2</accession>
<feature type="region of interest" description="Disordered" evidence="1">
    <location>
        <begin position="44"/>
        <end position="80"/>
    </location>
</feature>
<feature type="region of interest" description="Disordered" evidence="1">
    <location>
        <begin position="1"/>
        <end position="30"/>
    </location>
</feature>
<dbReference type="Proteomes" id="UP000325313">
    <property type="component" value="Unassembled WGS sequence"/>
</dbReference>
<feature type="compositionally biased region" description="Basic and acidic residues" evidence="1">
    <location>
        <begin position="68"/>
        <end position="80"/>
    </location>
</feature>
<name>A0A5B0N9N2_PUCGR</name>
<evidence type="ECO:0000256" key="1">
    <source>
        <dbReference type="SAM" id="MobiDB-lite"/>
    </source>
</evidence>
<proteinExistence type="predicted"/>
<gene>
    <name evidence="2" type="ORF">PGTUg99_010903</name>
</gene>
<evidence type="ECO:0000313" key="3">
    <source>
        <dbReference type="Proteomes" id="UP000325313"/>
    </source>
</evidence>
<organism evidence="2 3">
    <name type="scientific">Puccinia graminis f. sp. tritici</name>
    <dbReference type="NCBI Taxonomy" id="56615"/>
    <lineage>
        <taxon>Eukaryota</taxon>
        <taxon>Fungi</taxon>
        <taxon>Dikarya</taxon>
        <taxon>Basidiomycota</taxon>
        <taxon>Pucciniomycotina</taxon>
        <taxon>Pucciniomycetes</taxon>
        <taxon>Pucciniales</taxon>
        <taxon>Pucciniaceae</taxon>
        <taxon>Puccinia</taxon>
    </lineage>
</organism>
<feature type="compositionally biased region" description="Polar residues" evidence="1">
    <location>
        <begin position="1"/>
        <end position="19"/>
    </location>
</feature>